<feature type="region of interest" description="Disordered" evidence="4">
    <location>
        <begin position="1275"/>
        <end position="1402"/>
    </location>
</feature>
<feature type="domain" description="Fibronectin type-III" evidence="6">
    <location>
        <begin position="687"/>
        <end position="784"/>
    </location>
</feature>
<dbReference type="SUPFAM" id="SSF49265">
    <property type="entry name" value="Fibronectin type III"/>
    <property type="match status" value="1"/>
</dbReference>
<dbReference type="InterPro" id="IPR003961">
    <property type="entry name" value="FN3_dom"/>
</dbReference>
<dbReference type="RefSeq" id="XP_014015688.2">
    <property type="nucleotide sequence ID" value="XM_014160213.2"/>
</dbReference>
<dbReference type="PaxDb" id="8030-ENSSSAP00000082395"/>
<dbReference type="PANTHER" id="PTHR44170:SF41">
    <property type="entry name" value="PROTEIN TURTLE HOMOLOG A"/>
    <property type="match status" value="1"/>
</dbReference>
<feature type="domain" description="Ig-like" evidence="5">
    <location>
        <begin position="300"/>
        <end position="393"/>
    </location>
</feature>
<feature type="non-terminal residue" evidence="8">
    <location>
        <position position="1"/>
    </location>
</feature>
<feature type="compositionally biased region" description="Basic and acidic residues" evidence="4">
    <location>
        <begin position="1384"/>
        <end position="1395"/>
    </location>
</feature>
<evidence type="ECO:0000256" key="3">
    <source>
        <dbReference type="ARBA" id="ARBA00023319"/>
    </source>
</evidence>
<evidence type="ECO:0000313" key="8">
    <source>
        <dbReference type="RefSeq" id="XP_014015688.2"/>
    </source>
</evidence>
<feature type="compositionally biased region" description="Polar residues" evidence="4">
    <location>
        <begin position="1600"/>
        <end position="1609"/>
    </location>
</feature>
<dbReference type="InterPro" id="IPR036116">
    <property type="entry name" value="FN3_sf"/>
</dbReference>
<feature type="compositionally biased region" description="Basic and acidic residues" evidence="4">
    <location>
        <begin position="1140"/>
        <end position="1156"/>
    </location>
</feature>
<dbReference type="GO" id="GO:0098609">
    <property type="term" value="P:cell-cell adhesion"/>
    <property type="evidence" value="ECO:0007669"/>
    <property type="project" value="TreeGrafter"/>
</dbReference>
<dbReference type="Pfam" id="PF13927">
    <property type="entry name" value="Ig_3"/>
    <property type="match status" value="3"/>
</dbReference>
<organism evidence="7 8">
    <name type="scientific">Salmo salar</name>
    <name type="common">Atlantic salmon</name>
    <dbReference type="NCBI Taxonomy" id="8030"/>
    <lineage>
        <taxon>Eukaryota</taxon>
        <taxon>Metazoa</taxon>
        <taxon>Chordata</taxon>
        <taxon>Craniata</taxon>
        <taxon>Vertebrata</taxon>
        <taxon>Euteleostomi</taxon>
        <taxon>Actinopterygii</taxon>
        <taxon>Neopterygii</taxon>
        <taxon>Teleostei</taxon>
        <taxon>Protacanthopterygii</taxon>
        <taxon>Salmoniformes</taxon>
        <taxon>Salmonidae</taxon>
        <taxon>Salmoninae</taxon>
        <taxon>Salmo</taxon>
    </lineage>
</organism>
<dbReference type="Pfam" id="PF00041">
    <property type="entry name" value="fn3"/>
    <property type="match status" value="1"/>
</dbReference>
<feature type="region of interest" description="Disordered" evidence="4">
    <location>
        <begin position="876"/>
        <end position="932"/>
    </location>
</feature>
<accession>A0A1S3NJV6</accession>
<feature type="domain" description="Ig-like" evidence="5">
    <location>
        <begin position="491"/>
        <end position="590"/>
    </location>
</feature>
<dbReference type="SMART" id="SM00408">
    <property type="entry name" value="IGc2"/>
    <property type="match status" value="3"/>
</dbReference>
<dbReference type="Bgee" id="ENSSSAG00000067834">
    <property type="expression patterns" value="Expressed in pituitary gland and 16 other cell types or tissues"/>
</dbReference>
<feature type="compositionally biased region" description="Basic and acidic residues" evidence="4">
    <location>
        <begin position="1970"/>
        <end position="1979"/>
    </location>
</feature>
<dbReference type="KEGG" id="sasa:106579883"/>
<evidence type="ECO:0008006" key="9">
    <source>
        <dbReference type="Google" id="ProtNLM"/>
    </source>
</evidence>
<dbReference type="SMART" id="SM00409">
    <property type="entry name" value="IG"/>
    <property type="match status" value="5"/>
</dbReference>
<dbReference type="InterPro" id="IPR003599">
    <property type="entry name" value="Ig_sub"/>
</dbReference>
<evidence type="ECO:0000256" key="4">
    <source>
        <dbReference type="SAM" id="MobiDB-lite"/>
    </source>
</evidence>
<dbReference type="CDD" id="cd00096">
    <property type="entry name" value="Ig"/>
    <property type="match status" value="1"/>
</dbReference>
<evidence type="ECO:0000313" key="7">
    <source>
        <dbReference type="Proteomes" id="UP001652741"/>
    </source>
</evidence>
<feature type="compositionally biased region" description="Basic and acidic residues" evidence="4">
    <location>
        <begin position="1305"/>
        <end position="1332"/>
    </location>
</feature>
<dbReference type="Proteomes" id="UP001652741">
    <property type="component" value="Chromosome ssa20"/>
</dbReference>
<dbReference type="PANTHER" id="PTHR44170">
    <property type="entry name" value="PROTEIN SIDEKICK"/>
    <property type="match status" value="1"/>
</dbReference>
<keyword evidence="7" id="KW-1185">Reference proteome</keyword>
<reference evidence="8" key="1">
    <citation type="submission" date="2025-08" db="UniProtKB">
        <authorList>
            <consortium name="RefSeq"/>
        </authorList>
    </citation>
    <scope>IDENTIFICATION</scope>
</reference>
<protein>
    <recommendedName>
        <fullName evidence="9">Protein turtle homolog A-like</fullName>
    </recommendedName>
</protein>
<evidence type="ECO:0000256" key="2">
    <source>
        <dbReference type="ARBA" id="ARBA00023157"/>
    </source>
</evidence>
<dbReference type="Gene3D" id="2.60.40.10">
    <property type="entry name" value="Immunoglobulins"/>
    <property type="match status" value="7"/>
</dbReference>
<dbReference type="SUPFAM" id="SSF48726">
    <property type="entry name" value="Immunoglobulin"/>
    <property type="match status" value="5"/>
</dbReference>
<keyword evidence="1" id="KW-0677">Repeat</keyword>
<keyword evidence="2" id="KW-1015">Disulfide bond</keyword>
<feature type="compositionally biased region" description="Low complexity" evidence="4">
    <location>
        <begin position="962"/>
        <end position="975"/>
    </location>
</feature>
<feature type="region of interest" description="Disordered" evidence="4">
    <location>
        <begin position="1140"/>
        <end position="1178"/>
    </location>
</feature>
<dbReference type="CDD" id="cd00063">
    <property type="entry name" value="FN3"/>
    <property type="match status" value="2"/>
</dbReference>
<feature type="domain" description="Ig-like" evidence="5">
    <location>
        <begin position="395"/>
        <end position="486"/>
    </location>
</feature>
<feature type="region of interest" description="Disordered" evidence="4">
    <location>
        <begin position="829"/>
        <end position="861"/>
    </location>
</feature>
<feature type="compositionally biased region" description="Basic and acidic residues" evidence="4">
    <location>
        <begin position="891"/>
        <end position="900"/>
    </location>
</feature>
<dbReference type="PROSITE" id="PS50835">
    <property type="entry name" value="IG_LIKE"/>
    <property type="match status" value="4"/>
</dbReference>
<feature type="region of interest" description="Disordered" evidence="4">
    <location>
        <begin position="1600"/>
        <end position="1650"/>
    </location>
</feature>
<feature type="compositionally biased region" description="Basic and acidic residues" evidence="4">
    <location>
        <begin position="1950"/>
        <end position="1962"/>
    </location>
</feature>
<evidence type="ECO:0000256" key="1">
    <source>
        <dbReference type="ARBA" id="ARBA00022737"/>
    </source>
</evidence>
<dbReference type="InterPro" id="IPR007110">
    <property type="entry name" value="Ig-like_dom"/>
</dbReference>
<dbReference type="InterPro" id="IPR003598">
    <property type="entry name" value="Ig_sub2"/>
</dbReference>
<name>A0A1S3NJV6_SALSA</name>
<proteinExistence type="predicted"/>
<evidence type="ECO:0000259" key="6">
    <source>
        <dbReference type="PROSITE" id="PS50853"/>
    </source>
</evidence>
<dbReference type="STRING" id="8030.ENSSSAP00000082395"/>
<sequence>KTDFHAFIKYANTCIFKSNVSNFRITNESLNTSTAEKSKGPDGLIVFWSTQRSASSKVGRYVKQCEGRRWDWRGCGFWVSPLLLPSVCCVRPRVWRRWYEPGLGGLQSLVAVLSPPSTGAITPNLFPLHVVEWVRLGYNVPILIKFGVYAPRVHPKYKGRVSLTRGASLLVEGLSLEDEGWFECRILLLDRTTDEFRNGTWTFLSITAPPVFIKTPPTFVEVLQGDSLALSCGAHGNPRPTVIWHKDETPIEKHEKMAVLNGTLSLATVTRETSGMYKCQVSNSEGNLTHTTQLQVKGPPLIIIAPEDTTLNISQDAVLQCQAEAYPSNLTYEWWKQGQNVYHIEYLKTRVKILVDGTLLIPSLVPEDTGNYTCIPTNGLMTSPSASAHLKVKHPARVGRMPRETYLPTGMGGVIFCPVQAEPPMIFVNWTKDGNNLNLDNFPGWLVNAEGSVFIATANDNAVGMYTCTAYNSYGTMGQSEPTKVILQDPPSFSVSPRAEYLQEVGGELVIPCEADGDPSPNITWSKVGPIPRSPYTVLSNGSLLLKPLSKDHQGGWECLATNRVATVGTATVVLVLGTSPHAASSVSVSTGMNQANVSWEPGFDGGYTQKFTVWVKQTSRGKHEWGSISVPTSKSHLLVTGLLAGTSYQFSVLSQNKLGSGPFSEITSVRTQALPTYPPTVVTSLPTLNPPLFLSANRTALGIVLQWYPPESQATLLTGYVLQARRDRGQWVILNSAVKTNQSELLVQGLLRDCSYDLRLMSRSNKLLSEPSESVNVDTTGMEMYPVRTGFLEFVPEPLLAGVLGGVCFLFVAIILSLVTACVMSHRRAHRRRKRRDDQPSAFQKSLSPEARSPSDSPDSVLKIKFCPPLSFFPNSSSSQADRSSFNKGSRGEYQDQRRQLLSSSTPPPHYTLFESHLGGKAPPPSALESILRGPDGRFIVQPLPEASTLSNMKTVFLQTQTNRGGSGTGSNRTSFRDSPKSSSLSSERGERKDSPLTVEVTELSKPPASPGRVRAMARNFSRHGCFYSDDEQGFSEALLERASFHSDRSEKRVCDSLKRYRSGHPEDIFPSLGRTARLLEMDRHHLADYQPMERESQLTNASTLVSQIDTSQQKQDNLRKCLQLAKEREMMERELDNYTASQREREWEKEENQLEKATSPNRELGSSGAEDPIWKPQDITLRPKAHRASGQTHQLSDYRRACYFGNTSSPMDRLPSSYIQWDISPVTSISSLVPVQRPLESTTPRSQHPHQRHAGLAMEDSLHVDCSRYPVTQCTSPSQLSPTSESPSISQGTDRNVGRARSRSPDRTVEREQDMYRRRSMVEEGWRETKQPGGGALKPRSSFAYGTQHLEPRAERSVSAARVRATSSDQPYPGTAPYSLSERTETMDDRERLNQIPSGYSTLSYELHKAGAKGKVRGDPIGDDPRSSLSNPEQEREGVRARSRRSDRALFNDSPSQISPLTLLEACESDQSQFSAARISESFKNKPATQAPKMSPLQTSAILEYLSLPGFIEMSVDNPGDESELTDTACKSIEPQTETSLEGKPDVVPKNWDVHVQEKLEKSSNQNTVSFLENRHFVGPAGISKATEKPDYRYSLQVQARDSSHSTAIPDRSKKLAPGSEYTGNYRYYEQSQPLISQKTTGSERPPTRIGLSPAQTLASAAKSMAEVVFKHTNTFAGKPESASEQSQRLHSQGNRTNKIASRIYQHPAPFIKKSLSIGPCRTLSGMGQPRPFIKKSISLGSQKWEHFERPRTYVSEKCYWDEFPNPDVRVKSYSLGRTPAYSFSRPDPSWREGVQFRQPSVGSLEKPLNADRSLERPRYDRSLASSSYTYLSPSMYPPRQPPVSVRQDLSDPCRQASAYPDAAMSPITYQDALRSVEQRYVSMNSSIPQYLPRLDQYLPRPDQYTPRPGMRGDYPRPMESKRGQPRPNLPRMYSWPSPYHGGPFPARDVDSHREAERGTGKGAGAEAEMRDNREGGRASYASQSSGRGSVGLLRQSLSITPILLSSPETTEESETQRHRAEMDLREWRKKRRNTSVDESYEWDSADVCVDLEVLEAMKPQAGVVKGRGQGRHDQVLSVAGLQDLYRKGPPRSVSPPVSNLPHCQYTRSLSEARFNALRLEYQEYRRSQGSSCTSDPCLPPSRHRL</sequence>
<feature type="compositionally biased region" description="Basic and acidic residues" evidence="4">
    <location>
        <begin position="1418"/>
        <end position="1428"/>
    </location>
</feature>
<dbReference type="InterPro" id="IPR013783">
    <property type="entry name" value="Ig-like_fold"/>
</dbReference>
<feature type="compositionally biased region" description="Polar residues" evidence="4">
    <location>
        <begin position="1632"/>
        <end position="1645"/>
    </location>
</feature>
<feature type="region of interest" description="Disordered" evidence="4">
    <location>
        <begin position="962"/>
        <end position="999"/>
    </location>
</feature>
<feature type="region of interest" description="Disordered" evidence="4">
    <location>
        <begin position="1414"/>
        <end position="1457"/>
    </location>
</feature>
<dbReference type="InterPro" id="IPR036179">
    <property type="entry name" value="Ig-like_dom_sf"/>
</dbReference>
<feature type="domain" description="Fibronectin type-III" evidence="6">
    <location>
        <begin position="580"/>
        <end position="675"/>
    </location>
</feature>
<dbReference type="GO" id="GO:0005886">
    <property type="term" value="C:plasma membrane"/>
    <property type="evidence" value="ECO:0007669"/>
    <property type="project" value="UniProtKB-SubCell"/>
</dbReference>
<evidence type="ECO:0000259" key="5">
    <source>
        <dbReference type="PROSITE" id="PS50835"/>
    </source>
</evidence>
<keyword evidence="3" id="KW-0393">Immunoglobulin domain</keyword>
<dbReference type="SMART" id="SM00060">
    <property type="entry name" value="FN3"/>
    <property type="match status" value="2"/>
</dbReference>
<feature type="region of interest" description="Disordered" evidence="4">
    <location>
        <begin position="1900"/>
        <end position="1992"/>
    </location>
</feature>
<feature type="domain" description="Ig-like" evidence="5">
    <location>
        <begin position="210"/>
        <end position="295"/>
    </location>
</feature>
<gene>
    <name evidence="8" type="primary">LOC106579883</name>
</gene>
<feature type="compositionally biased region" description="Basic and acidic residues" evidence="4">
    <location>
        <begin position="1916"/>
        <end position="1925"/>
    </location>
</feature>
<feature type="compositionally biased region" description="Basic and acidic residues" evidence="4">
    <location>
        <begin position="1435"/>
        <end position="1452"/>
    </location>
</feature>
<dbReference type="GeneID" id="106579883"/>
<dbReference type="PROSITE" id="PS50853">
    <property type="entry name" value="FN3"/>
    <property type="match status" value="2"/>
</dbReference>
<feature type="compositionally biased region" description="Polar residues" evidence="4">
    <location>
        <begin position="1275"/>
        <end position="1296"/>
    </location>
</feature>
<feature type="compositionally biased region" description="Low complexity" evidence="4">
    <location>
        <begin position="1359"/>
        <end position="1370"/>
    </location>
</feature>
<feature type="region of interest" description="Disordered" evidence="4">
    <location>
        <begin position="1833"/>
        <end position="1860"/>
    </location>
</feature>